<feature type="transmembrane region" description="Helical" evidence="1">
    <location>
        <begin position="41"/>
        <end position="64"/>
    </location>
</feature>
<sequence length="67" mass="7047">MRKTIGWTLLGLAGVLLYFTGPSQSVSPLEAKLVPYVGDAGSILILGLVFLALLLGAIGCIVPYTKR</sequence>
<dbReference type="AlphaFoldDB" id="A0A1F5N7Q6"/>
<dbReference type="EMBL" id="MFEH01000005">
    <property type="protein sequence ID" value="OGE73721.1"/>
    <property type="molecule type" value="Genomic_DNA"/>
</dbReference>
<name>A0A1F5N7Q6_9BACT</name>
<proteinExistence type="predicted"/>
<dbReference type="Proteomes" id="UP000177610">
    <property type="component" value="Unassembled WGS sequence"/>
</dbReference>
<evidence type="ECO:0000256" key="1">
    <source>
        <dbReference type="SAM" id="Phobius"/>
    </source>
</evidence>
<accession>A0A1F5N7Q6</accession>
<evidence type="ECO:0000313" key="2">
    <source>
        <dbReference type="EMBL" id="OGE73721.1"/>
    </source>
</evidence>
<evidence type="ECO:0000313" key="3">
    <source>
        <dbReference type="Proteomes" id="UP000177610"/>
    </source>
</evidence>
<gene>
    <name evidence="2" type="ORF">A2717_03775</name>
</gene>
<keyword evidence="1" id="KW-0812">Transmembrane</keyword>
<dbReference type="STRING" id="1817821.A2717_03775"/>
<comment type="caution">
    <text evidence="2">The sequence shown here is derived from an EMBL/GenBank/DDBJ whole genome shotgun (WGS) entry which is preliminary data.</text>
</comment>
<reference evidence="2 3" key="1">
    <citation type="journal article" date="2016" name="Nat. Commun.">
        <title>Thousands of microbial genomes shed light on interconnected biogeochemical processes in an aquifer system.</title>
        <authorList>
            <person name="Anantharaman K."/>
            <person name="Brown C.T."/>
            <person name="Hug L.A."/>
            <person name="Sharon I."/>
            <person name="Castelle C.J."/>
            <person name="Probst A.J."/>
            <person name="Thomas B.C."/>
            <person name="Singh A."/>
            <person name="Wilkins M.J."/>
            <person name="Karaoz U."/>
            <person name="Brodie E.L."/>
            <person name="Williams K.H."/>
            <person name="Hubbard S.S."/>
            <person name="Banfield J.F."/>
        </authorList>
    </citation>
    <scope>NUCLEOTIDE SEQUENCE [LARGE SCALE GENOMIC DNA]</scope>
</reference>
<keyword evidence="1" id="KW-1133">Transmembrane helix</keyword>
<keyword evidence="1" id="KW-0472">Membrane</keyword>
<organism evidence="2 3">
    <name type="scientific">Candidatus Doudnabacteria bacterium RIFCSPHIGHO2_01_FULL_41_86</name>
    <dbReference type="NCBI Taxonomy" id="1817821"/>
    <lineage>
        <taxon>Bacteria</taxon>
        <taxon>Candidatus Doudnaibacteriota</taxon>
    </lineage>
</organism>
<protein>
    <submittedName>
        <fullName evidence="2">Uncharacterized protein</fullName>
    </submittedName>
</protein>